<dbReference type="InterPro" id="IPR010869">
    <property type="entry name" value="DUF1501"/>
</dbReference>
<dbReference type="Proteomes" id="UP000593765">
    <property type="component" value="Chromosome"/>
</dbReference>
<protein>
    <submittedName>
        <fullName evidence="1">DUF1501 domain-containing protein</fullName>
    </submittedName>
</protein>
<dbReference type="SUPFAM" id="SSF53649">
    <property type="entry name" value="Alkaline phosphatase-like"/>
    <property type="match status" value="1"/>
</dbReference>
<reference evidence="1 2" key="1">
    <citation type="submission" date="2020-10" db="EMBL/GenBank/DDBJ databases">
        <title>Wide distribution of Phycisphaera-like planctomycetes from WD2101 soil group in peatlands and genome analysis of the first cultivated representative.</title>
        <authorList>
            <person name="Dedysh S.N."/>
            <person name="Beletsky A.V."/>
            <person name="Ivanova A."/>
            <person name="Kulichevskaya I.S."/>
            <person name="Suzina N.E."/>
            <person name="Philippov D.A."/>
            <person name="Rakitin A.L."/>
            <person name="Mardanov A.V."/>
            <person name="Ravin N.V."/>
        </authorList>
    </citation>
    <scope>NUCLEOTIDE SEQUENCE [LARGE SCALE GENOMIC DNA]</scope>
    <source>
        <strain evidence="1 2">M1803</strain>
    </source>
</reference>
<evidence type="ECO:0000313" key="1">
    <source>
        <dbReference type="EMBL" id="QOV90587.1"/>
    </source>
</evidence>
<dbReference type="AlphaFoldDB" id="A0A7M2WYJ7"/>
<dbReference type="RefSeq" id="WP_206293680.1">
    <property type="nucleotide sequence ID" value="NZ_CP063458.1"/>
</dbReference>
<sequence length="443" mass="47441">MNPSPTTRRDGIRRRDVLHLGMLSCLGLSFADVLRLRSAGAADSPAKRTAKAKSCIVIWLDGGPSHIDTFDPKPDAPAEVRGDFKAISTAVDGIRICEHLPLTAGVMKDVAVIRSVTHELGNHDTGSHFLLTGHRPTPVMEFPSLGSLVARQRGFGGALPPYLAIPGAVRAAGPGYFPGAFAPFSVGGDPSKPDYSVRDLIPPEGVTFDRVDRRREMLGQLDGFSRQVEQGPATASRDAFYEQAYTLMTSPAAKAALDLSQEPQAVRQRYGRNRLGASCLFARRLVEAGAGFVTVIDKGWDNHQQIFRELPDSRFPGSGKLPSLDRAYAALIDDLRERGLLDSTLVVLMGEFGRTPKINSSAGRDHWPRAGFACLAGGGVKGGQVIGATDAWGQSPIDTPVSPEDLACSILTLLGIDPTRQYTTADGRPIKILDAGRMVPGLV</sequence>
<dbReference type="EMBL" id="CP063458">
    <property type="protein sequence ID" value="QOV90587.1"/>
    <property type="molecule type" value="Genomic_DNA"/>
</dbReference>
<dbReference type="KEGG" id="hbs:IPV69_04270"/>
<name>A0A7M2WYJ7_9BACT</name>
<proteinExistence type="predicted"/>
<dbReference type="Gene3D" id="3.40.720.10">
    <property type="entry name" value="Alkaline Phosphatase, subunit A"/>
    <property type="match status" value="1"/>
</dbReference>
<dbReference type="Pfam" id="PF07394">
    <property type="entry name" value="DUF1501"/>
    <property type="match status" value="1"/>
</dbReference>
<accession>A0A7M2WYJ7</accession>
<dbReference type="PANTHER" id="PTHR43737:SF1">
    <property type="entry name" value="DUF1501 DOMAIN-CONTAINING PROTEIN"/>
    <property type="match status" value="1"/>
</dbReference>
<evidence type="ECO:0000313" key="2">
    <source>
        <dbReference type="Proteomes" id="UP000593765"/>
    </source>
</evidence>
<keyword evidence="2" id="KW-1185">Reference proteome</keyword>
<dbReference type="InterPro" id="IPR017850">
    <property type="entry name" value="Alkaline_phosphatase_core_sf"/>
</dbReference>
<dbReference type="PANTHER" id="PTHR43737">
    <property type="entry name" value="BLL7424 PROTEIN"/>
    <property type="match status" value="1"/>
</dbReference>
<gene>
    <name evidence="1" type="ORF">IPV69_04270</name>
</gene>
<organism evidence="1 2">
    <name type="scientific">Humisphaera borealis</name>
    <dbReference type="NCBI Taxonomy" id="2807512"/>
    <lineage>
        <taxon>Bacteria</taxon>
        <taxon>Pseudomonadati</taxon>
        <taxon>Planctomycetota</taxon>
        <taxon>Phycisphaerae</taxon>
        <taxon>Tepidisphaerales</taxon>
        <taxon>Tepidisphaeraceae</taxon>
        <taxon>Humisphaera</taxon>
    </lineage>
</organism>